<gene>
    <name evidence="1" type="ORF">VKT23_002170</name>
</gene>
<dbReference type="Proteomes" id="UP001498398">
    <property type="component" value="Unassembled WGS sequence"/>
</dbReference>
<dbReference type="Gene3D" id="3.80.10.10">
    <property type="entry name" value="Ribonuclease Inhibitor"/>
    <property type="match status" value="1"/>
</dbReference>
<evidence type="ECO:0000313" key="2">
    <source>
        <dbReference type="Proteomes" id="UP001498398"/>
    </source>
</evidence>
<protein>
    <recommendedName>
        <fullName evidence="3">F-box domain-containing protein</fullName>
    </recommendedName>
</protein>
<dbReference type="Gene3D" id="1.20.1280.50">
    <property type="match status" value="1"/>
</dbReference>
<evidence type="ECO:0000313" key="1">
    <source>
        <dbReference type="EMBL" id="KAK7470750.1"/>
    </source>
</evidence>
<dbReference type="EMBL" id="JBANRG010000002">
    <property type="protein sequence ID" value="KAK7470750.1"/>
    <property type="molecule type" value="Genomic_DNA"/>
</dbReference>
<keyword evidence="2" id="KW-1185">Reference proteome</keyword>
<dbReference type="PANTHER" id="PTHR38926:SF5">
    <property type="entry name" value="F-BOX AND LEUCINE-RICH REPEAT PROTEIN 6"/>
    <property type="match status" value="1"/>
</dbReference>
<sequence>MHHSPDKSEILEQIHTINPSDPDDIALVKRQIAYHNTAISAIQDEADSLLQQLRRLRFKQLEHQEAVNLYRGTITLARRLPHEILASIFEMCVRDGWTRTPLIVSHVCSSWRAAAGPTVWSHIYVNLDARDPYGRTLYWITKSQSVLLDISLEMRSDVSCLPRVVDLLINHSARWRSLAVMSSVIAHTNAVLSQCTGPFPHLSALNISISEDLGEETMLPALSNFSNAPKLHTLALTQSALLHVGTFPSSLTTLSITLNDPELTEGVPVSSTNKLLNFLGGVAARLRHFSLAIPFGHKRKFVHDHALARIVALSSLESMTLMGLSDLHVILACLHTPALSRLHLLSSHESQGAVDDVTGAALVQLVQRSNPPLQLLQLRDVDVPRQSFIDCFASLPKLKVLRLHDSEISNDVFEVLQGERCYCPELSTLDLRWCGQVSGSTLVRLVQSRSRSSHCSPITSISVINCSLVAEEDVLGLARVTSCRVVIDDSDEHCRTVGCCENGRYRRRLLMRLGDAVDRTIRLVLR</sequence>
<dbReference type="InterPro" id="IPR006553">
    <property type="entry name" value="Leu-rich_rpt_Cys-con_subtyp"/>
</dbReference>
<dbReference type="PANTHER" id="PTHR38926">
    <property type="entry name" value="F-BOX DOMAIN CONTAINING PROTEIN, EXPRESSED"/>
    <property type="match status" value="1"/>
</dbReference>
<name>A0ABR1K4S3_9AGAR</name>
<proteinExistence type="predicted"/>
<evidence type="ECO:0008006" key="3">
    <source>
        <dbReference type="Google" id="ProtNLM"/>
    </source>
</evidence>
<reference evidence="1 2" key="1">
    <citation type="submission" date="2024-01" db="EMBL/GenBank/DDBJ databases">
        <title>A draft genome for the cacao thread blight pathogen Marasmiellus scandens.</title>
        <authorList>
            <person name="Baruah I.K."/>
            <person name="Leung J."/>
            <person name="Bukari Y."/>
            <person name="Amoako-Attah I."/>
            <person name="Meinhardt L.W."/>
            <person name="Bailey B.A."/>
            <person name="Cohen S.P."/>
        </authorList>
    </citation>
    <scope>NUCLEOTIDE SEQUENCE [LARGE SCALE GENOMIC DNA]</scope>
    <source>
        <strain evidence="1 2">GH-19</strain>
    </source>
</reference>
<dbReference type="InterPro" id="IPR032675">
    <property type="entry name" value="LRR_dom_sf"/>
</dbReference>
<organism evidence="1 2">
    <name type="scientific">Marasmiellus scandens</name>
    <dbReference type="NCBI Taxonomy" id="2682957"/>
    <lineage>
        <taxon>Eukaryota</taxon>
        <taxon>Fungi</taxon>
        <taxon>Dikarya</taxon>
        <taxon>Basidiomycota</taxon>
        <taxon>Agaricomycotina</taxon>
        <taxon>Agaricomycetes</taxon>
        <taxon>Agaricomycetidae</taxon>
        <taxon>Agaricales</taxon>
        <taxon>Marasmiineae</taxon>
        <taxon>Omphalotaceae</taxon>
        <taxon>Marasmiellus</taxon>
    </lineage>
</organism>
<accession>A0ABR1K4S3</accession>
<dbReference type="SMART" id="SM00367">
    <property type="entry name" value="LRR_CC"/>
    <property type="match status" value="2"/>
</dbReference>
<comment type="caution">
    <text evidence="1">The sequence shown here is derived from an EMBL/GenBank/DDBJ whole genome shotgun (WGS) entry which is preliminary data.</text>
</comment>
<dbReference type="SUPFAM" id="SSF52047">
    <property type="entry name" value="RNI-like"/>
    <property type="match status" value="1"/>
</dbReference>